<dbReference type="Proteomes" id="UP000092445">
    <property type="component" value="Unassembled WGS sequence"/>
</dbReference>
<keyword evidence="2" id="KW-1185">Reference proteome</keyword>
<dbReference type="VEuPathDB" id="VectorBase:GPAI032129"/>
<dbReference type="EnsemblMetazoa" id="GPAI032129-RA">
    <property type="protein sequence ID" value="GPAI032129-PA"/>
    <property type="gene ID" value="GPAI032129"/>
</dbReference>
<dbReference type="AlphaFoldDB" id="A0A1B0A237"/>
<protein>
    <submittedName>
        <fullName evidence="1">Uncharacterized protein</fullName>
    </submittedName>
</protein>
<reference evidence="2" key="1">
    <citation type="submission" date="2014-03" db="EMBL/GenBank/DDBJ databases">
        <authorList>
            <person name="Aksoy S."/>
            <person name="Warren W."/>
            <person name="Wilson R.K."/>
        </authorList>
    </citation>
    <scope>NUCLEOTIDE SEQUENCE [LARGE SCALE GENOMIC DNA]</scope>
    <source>
        <strain evidence="2">IAEA</strain>
    </source>
</reference>
<evidence type="ECO:0000313" key="1">
    <source>
        <dbReference type="EnsemblMetazoa" id="GPAI032129-PA"/>
    </source>
</evidence>
<sequence>MATKTHLMHFRTICIKASVCGSTLAVASSITKIRFSRNIARAKQTNCLWPTLKLEPPSDILLCRPLGISHAYILITCIPDIISFIRRTRSSVRNAVRKRNTEVFLPKYACNGKNSIIIATPNNDETPIY</sequence>
<name>A0A1B0A237_GLOPL</name>
<accession>A0A1B0A237</accession>
<evidence type="ECO:0000313" key="2">
    <source>
        <dbReference type="Proteomes" id="UP000092445"/>
    </source>
</evidence>
<organism evidence="1 2">
    <name type="scientific">Glossina pallidipes</name>
    <name type="common">Tsetse fly</name>
    <dbReference type="NCBI Taxonomy" id="7398"/>
    <lineage>
        <taxon>Eukaryota</taxon>
        <taxon>Metazoa</taxon>
        <taxon>Ecdysozoa</taxon>
        <taxon>Arthropoda</taxon>
        <taxon>Hexapoda</taxon>
        <taxon>Insecta</taxon>
        <taxon>Pterygota</taxon>
        <taxon>Neoptera</taxon>
        <taxon>Endopterygota</taxon>
        <taxon>Diptera</taxon>
        <taxon>Brachycera</taxon>
        <taxon>Muscomorpha</taxon>
        <taxon>Hippoboscoidea</taxon>
        <taxon>Glossinidae</taxon>
        <taxon>Glossina</taxon>
    </lineage>
</organism>
<proteinExistence type="predicted"/>
<reference evidence="1" key="2">
    <citation type="submission" date="2020-05" db="UniProtKB">
        <authorList>
            <consortium name="EnsemblMetazoa"/>
        </authorList>
    </citation>
    <scope>IDENTIFICATION</scope>
    <source>
        <strain evidence="1">IAEA</strain>
    </source>
</reference>